<dbReference type="Proteomes" id="UP000250123">
    <property type="component" value="Chromosome SHEWBE"/>
</dbReference>
<protein>
    <submittedName>
        <fullName evidence="1">Uncharacterized protein</fullName>
    </submittedName>
</protein>
<proteinExistence type="predicted"/>
<reference evidence="2" key="1">
    <citation type="submission" date="2018-06" db="EMBL/GenBank/DDBJ databases">
        <authorList>
            <person name="Cea G.-C."/>
            <person name="William W."/>
        </authorList>
    </citation>
    <scope>NUCLEOTIDE SEQUENCE [LARGE SCALE GENOMIC DNA]</scope>
    <source>
        <strain evidence="2">DB21MT-2</strain>
    </source>
</reference>
<dbReference type="OrthoDB" id="6268077at2"/>
<dbReference type="RefSeq" id="WP_112353010.1">
    <property type="nucleotide sequence ID" value="NZ_LS483452.1"/>
</dbReference>
<dbReference type="KEGG" id="sbk:SHEWBE_3003"/>
<gene>
    <name evidence="1" type="ORF">SHEWBE_3003</name>
</gene>
<accession>A0A330M2Y6</accession>
<dbReference type="EMBL" id="LS483452">
    <property type="protein sequence ID" value="SQH76966.1"/>
    <property type="molecule type" value="Genomic_DNA"/>
</dbReference>
<dbReference type="AlphaFoldDB" id="A0A330M2Y6"/>
<organism evidence="1 2">
    <name type="scientific">Shewanella benthica</name>
    <dbReference type="NCBI Taxonomy" id="43661"/>
    <lineage>
        <taxon>Bacteria</taxon>
        <taxon>Pseudomonadati</taxon>
        <taxon>Pseudomonadota</taxon>
        <taxon>Gammaproteobacteria</taxon>
        <taxon>Alteromonadales</taxon>
        <taxon>Shewanellaceae</taxon>
        <taxon>Shewanella</taxon>
    </lineage>
</organism>
<evidence type="ECO:0000313" key="1">
    <source>
        <dbReference type="EMBL" id="SQH76966.1"/>
    </source>
</evidence>
<evidence type="ECO:0000313" key="2">
    <source>
        <dbReference type="Proteomes" id="UP000250123"/>
    </source>
</evidence>
<sequence length="109" mass="12548">MILTKTPNTGKQHTEFRMLISIRFACLLSSTPNPMDCPRVQKRLAELNHYLRYNQASSLFYRSYCNQAGELGQTFALKVQDEQTATVYRMDKSVQQNVHHLCTHAVLIS</sequence>
<name>A0A330M2Y6_9GAMM</name>